<keyword evidence="1" id="KW-0808">Transferase</keyword>
<dbReference type="Proteomes" id="UP001151760">
    <property type="component" value="Unassembled WGS sequence"/>
</dbReference>
<dbReference type="EMBL" id="BQNB010010659">
    <property type="protein sequence ID" value="GJS80275.1"/>
    <property type="molecule type" value="Genomic_DNA"/>
</dbReference>
<accession>A0ABQ4YTH8</accession>
<dbReference type="Pfam" id="PF08284">
    <property type="entry name" value="RVP_2"/>
    <property type="match status" value="1"/>
</dbReference>
<proteinExistence type="predicted"/>
<gene>
    <name evidence="1" type="ORF">Tco_0730156</name>
</gene>
<name>A0ABQ4YTH8_9ASTR</name>
<organism evidence="1 2">
    <name type="scientific">Tanacetum coccineum</name>
    <dbReference type="NCBI Taxonomy" id="301880"/>
    <lineage>
        <taxon>Eukaryota</taxon>
        <taxon>Viridiplantae</taxon>
        <taxon>Streptophyta</taxon>
        <taxon>Embryophyta</taxon>
        <taxon>Tracheophyta</taxon>
        <taxon>Spermatophyta</taxon>
        <taxon>Magnoliopsida</taxon>
        <taxon>eudicotyledons</taxon>
        <taxon>Gunneridae</taxon>
        <taxon>Pentapetalae</taxon>
        <taxon>asterids</taxon>
        <taxon>campanulids</taxon>
        <taxon>Asterales</taxon>
        <taxon>Asteraceae</taxon>
        <taxon>Asteroideae</taxon>
        <taxon>Anthemideae</taxon>
        <taxon>Anthemidinae</taxon>
        <taxon>Tanacetum</taxon>
    </lineage>
</organism>
<protein>
    <submittedName>
        <fullName evidence="1">Reverse transcriptase domain-containing protein</fullName>
    </submittedName>
</protein>
<dbReference type="GO" id="GO:0003964">
    <property type="term" value="F:RNA-directed DNA polymerase activity"/>
    <property type="evidence" value="ECO:0007669"/>
    <property type="project" value="UniProtKB-KW"/>
</dbReference>
<evidence type="ECO:0000313" key="1">
    <source>
        <dbReference type="EMBL" id="GJS80275.1"/>
    </source>
</evidence>
<reference evidence="1" key="2">
    <citation type="submission" date="2022-01" db="EMBL/GenBank/DDBJ databases">
        <authorList>
            <person name="Yamashiro T."/>
            <person name="Shiraishi A."/>
            <person name="Satake H."/>
            <person name="Nakayama K."/>
        </authorList>
    </citation>
    <scope>NUCLEOTIDE SEQUENCE</scope>
</reference>
<comment type="caution">
    <text evidence="1">The sequence shown here is derived from an EMBL/GenBank/DDBJ whole genome shotgun (WGS) entry which is preliminary data.</text>
</comment>
<dbReference type="Gene3D" id="2.40.70.10">
    <property type="entry name" value="Acid Proteases"/>
    <property type="match status" value="1"/>
</dbReference>
<dbReference type="InterPro" id="IPR021109">
    <property type="entry name" value="Peptidase_aspartic_dom_sf"/>
</dbReference>
<reference evidence="1" key="1">
    <citation type="journal article" date="2022" name="Int. J. Mol. Sci.">
        <title>Draft Genome of Tanacetum Coccineum: Genomic Comparison of Closely Related Tanacetum-Family Plants.</title>
        <authorList>
            <person name="Yamashiro T."/>
            <person name="Shiraishi A."/>
            <person name="Nakayama K."/>
            <person name="Satake H."/>
        </authorList>
    </citation>
    <scope>NUCLEOTIDE SEQUENCE</scope>
</reference>
<evidence type="ECO:0000313" key="2">
    <source>
        <dbReference type="Proteomes" id="UP001151760"/>
    </source>
</evidence>
<sequence>MPIELGSFDVIVGMDWLAKYHAVINCAEKIVRIPWGNETLIIHDDGNSTSENFLIELKPGAAPVVMRTLSIWLLTVMKEFVRATARAIRQGLYKT</sequence>
<keyword evidence="1" id="KW-0548">Nucleotidyltransferase</keyword>
<keyword evidence="2" id="KW-1185">Reference proteome</keyword>
<keyword evidence="1" id="KW-0695">RNA-directed DNA polymerase</keyword>